<protein>
    <submittedName>
        <fullName evidence="4">Uncharacterized protein</fullName>
    </submittedName>
</protein>
<evidence type="ECO:0000313" key="4">
    <source>
        <dbReference type="EMBL" id="KGK40105.1"/>
    </source>
</evidence>
<dbReference type="Gene3D" id="1.10.357.50">
    <property type="match status" value="1"/>
</dbReference>
<comment type="similarity">
    <text evidence="1">Belongs to the SEC6 family.</text>
</comment>
<dbReference type="eggNOG" id="KOG2286">
    <property type="taxonomic scope" value="Eukaryota"/>
</dbReference>
<accession>A0A099P586</accession>
<dbReference type="Proteomes" id="UP000029867">
    <property type="component" value="Unassembled WGS sequence"/>
</dbReference>
<comment type="caution">
    <text evidence="4">The sequence shown here is derived from an EMBL/GenBank/DDBJ whole genome shotgun (WGS) entry which is preliminary data.</text>
</comment>
<dbReference type="GO" id="GO:0000149">
    <property type="term" value="F:SNARE binding"/>
    <property type="evidence" value="ECO:0007669"/>
    <property type="project" value="TreeGrafter"/>
</dbReference>
<proteinExistence type="inferred from homology"/>
<dbReference type="VEuPathDB" id="FungiDB:C5L36_0E00270"/>
<keyword evidence="3" id="KW-0268">Exocytosis</keyword>
<gene>
    <name evidence="4" type="ORF">JL09_g713</name>
</gene>
<dbReference type="HOGENOM" id="CLU_357542_0_0_1"/>
<dbReference type="InterPro" id="IPR010326">
    <property type="entry name" value="EXOC3/Sec6"/>
</dbReference>
<name>A0A099P586_PICKU</name>
<reference evidence="5" key="1">
    <citation type="journal article" date="2014" name="Microb. Cell Fact.">
        <title>Exploiting Issatchenkia orientalis SD108 for succinic acid production.</title>
        <authorList>
            <person name="Xiao H."/>
            <person name="Shao Z."/>
            <person name="Jiang Y."/>
            <person name="Dole S."/>
            <person name="Zhao H."/>
        </authorList>
    </citation>
    <scope>NUCLEOTIDE SEQUENCE [LARGE SCALE GENOMIC DNA]</scope>
    <source>
        <strain evidence="5">SD108</strain>
    </source>
</reference>
<dbReference type="EMBL" id="JQFK01000004">
    <property type="protein sequence ID" value="KGK40105.1"/>
    <property type="molecule type" value="Genomic_DNA"/>
</dbReference>
<evidence type="ECO:0000256" key="1">
    <source>
        <dbReference type="ARBA" id="ARBA00009447"/>
    </source>
</evidence>
<evidence type="ECO:0000256" key="2">
    <source>
        <dbReference type="ARBA" id="ARBA00022448"/>
    </source>
</evidence>
<organism evidence="4 5">
    <name type="scientific">Pichia kudriavzevii</name>
    <name type="common">Yeast</name>
    <name type="synonym">Issatchenkia orientalis</name>
    <dbReference type="NCBI Taxonomy" id="4909"/>
    <lineage>
        <taxon>Eukaryota</taxon>
        <taxon>Fungi</taxon>
        <taxon>Dikarya</taxon>
        <taxon>Ascomycota</taxon>
        <taxon>Saccharomycotina</taxon>
        <taxon>Pichiomycetes</taxon>
        <taxon>Pichiales</taxon>
        <taxon>Pichiaceae</taxon>
        <taxon>Pichia</taxon>
    </lineage>
</organism>
<dbReference type="GO" id="GO:0051601">
    <property type="term" value="P:exocyst localization"/>
    <property type="evidence" value="ECO:0007669"/>
    <property type="project" value="TreeGrafter"/>
</dbReference>
<dbReference type="PANTHER" id="PTHR21292">
    <property type="entry name" value="EXOCYST COMPLEX COMPONENT SEC6-RELATED"/>
    <property type="match status" value="1"/>
</dbReference>
<evidence type="ECO:0000256" key="3">
    <source>
        <dbReference type="ARBA" id="ARBA00022483"/>
    </source>
</evidence>
<dbReference type="InterPro" id="IPR042532">
    <property type="entry name" value="EXOC3/Sec6_C"/>
</dbReference>
<sequence>MESHNLSRTIDKVSDLIKDESSLSNLEQLIADITKEKYSIDSQLNIEQDRHLTRIQDMITEIHNASKNLQDLKYSVGKLEDLRRENVSNNSNHNFEIFDLAALVLKNIKGVEEVYSNISTFDEKEKVINQLLDEEYAKDEKQELQFSTGDNLLVAHYELNRLRDLQDQMWVMEKNSKSPETKKLVHQLSNKLNVCISRFDGLLTIIIDSILDFVESENFGFLIKVVKIIQYEEREDLKVRLWDSLLEKRDTESIEKSVTNVRRLKERGYKNRFENIMKQTIEDRFSEFLESKDISIFLGEEGTFYYQTLSDYKVAIDRCFPKEWKFFPKVLEWHQESIKSVINKILEDNLSNSQLSEIIELDYENKQSLKKLFKIPNKDWKKFRLLAEDKKKHLLDNSLQDNIKSTTKWIETALTKAVSKFESLDEEPPDRRDGRLSFQVAQEVMLILSSNTKSIRTLGDASVLVQYYGFFANEIMRTYQECWVRSLDKMTELWNLSRSSQNSKNSQSKNKKVQEEQNTIINENIGYLPRYITNLANDCLILTDALERDFDLITEGLNEIHTQKLIDMKQTATNHSIELGTYCLQKLSLLAAQDFGPIMVDIFNKPWYNSPTLIDSVLNIIDEEYIMPFIDYSYPELLMSLFDFITDEFLLKYLSALNYKRKFEKNIVSTLERDGYKIMEVLGKHDDDGSLERKMIVFDLLIELCSADNNNEQDIIEKWTFGLSEIYDLPIDLLRVILECKKVDKSNITFILGECGELCKQSLLENSDQPASIFRKFHYASIGK</sequence>
<dbReference type="GO" id="GO:0006887">
    <property type="term" value="P:exocytosis"/>
    <property type="evidence" value="ECO:0007669"/>
    <property type="project" value="UniProtKB-KW"/>
</dbReference>
<dbReference type="PANTHER" id="PTHR21292:SF1">
    <property type="entry name" value="EXOCYST COMPLEX COMPONENT 3"/>
    <property type="match status" value="1"/>
</dbReference>
<evidence type="ECO:0000313" key="5">
    <source>
        <dbReference type="Proteomes" id="UP000029867"/>
    </source>
</evidence>
<dbReference type="Pfam" id="PF06046">
    <property type="entry name" value="Sec6"/>
    <property type="match status" value="1"/>
</dbReference>
<dbReference type="GO" id="GO:0000145">
    <property type="term" value="C:exocyst"/>
    <property type="evidence" value="ECO:0007669"/>
    <property type="project" value="InterPro"/>
</dbReference>
<keyword evidence="2" id="KW-0813">Transport</keyword>
<dbReference type="AlphaFoldDB" id="A0A099P586"/>
<dbReference type="Gene3D" id="1.10.357.70">
    <property type="entry name" value="Exocyst complex component Sec6, C-terminal domain"/>
    <property type="match status" value="1"/>
</dbReference>